<evidence type="ECO:0000256" key="4">
    <source>
        <dbReference type="ARBA" id="ARBA00023295"/>
    </source>
</evidence>
<feature type="active site" description="Proton donor" evidence="5">
    <location>
        <position position="238"/>
    </location>
</feature>
<feature type="site" description="Important for catalytic activity, responsible for pKa modulation of the active site Glu and correct orientation of both the proton donor and substrate" evidence="6">
    <location>
        <position position="177"/>
    </location>
</feature>
<dbReference type="Proteomes" id="UP000516093">
    <property type="component" value="Chromosome"/>
</dbReference>
<keyword evidence="10" id="KW-1185">Reference proteome</keyword>
<dbReference type="PANTHER" id="PTHR43301:SF3">
    <property type="entry name" value="ARABINAN ENDO-1,5-ALPHA-L-ARABINOSIDASE A-RELATED"/>
    <property type="match status" value="1"/>
</dbReference>
<feature type="active site" description="Proton acceptor" evidence="5">
    <location>
        <position position="53"/>
    </location>
</feature>
<dbReference type="Gene3D" id="2.115.10.20">
    <property type="entry name" value="Glycosyl hydrolase domain, family 43"/>
    <property type="match status" value="1"/>
</dbReference>
<dbReference type="PANTHER" id="PTHR43301">
    <property type="entry name" value="ARABINAN ENDO-1,5-ALPHA-L-ARABINOSIDASE"/>
    <property type="match status" value="1"/>
</dbReference>
<dbReference type="InterPro" id="IPR023296">
    <property type="entry name" value="Glyco_hydro_beta-prop_sf"/>
</dbReference>
<dbReference type="CDD" id="cd08999">
    <property type="entry name" value="GH43_ABN-like"/>
    <property type="match status" value="1"/>
</dbReference>
<evidence type="ECO:0000256" key="6">
    <source>
        <dbReference type="PIRSR" id="PIRSR606710-2"/>
    </source>
</evidence>
<dbReference type="SUPFAM" id="SSF75005">
    <property type="entry name" value="Arabinanase/levansucrase/invertase"/>
    <property type="match status" value="1"/>
</dbReference>
<accession>A0A7H0GXF8</accession>
<feature type="region of interest" description="Disordered" evidence="8">
    <location>
        <begin position="353"/>
        <end position="378"/>
    </location>
</feature>
<dbReference type="InterPro" id="IPR006710">
    <property type="entry name" value="Glyco_hydro_43"/>
</dbReference>
<evidence type="ECO:0000313" key="10">
    <source>
        <dbReference type="Proteomes" id="UP000516093"/>
    </source>
</evidence>
<evidence type="ECO:0000256" key="8">
    <source>
        <dbReference type="SAM" id="MobiDB-lite"/>
    </source>
</evidence>
<dbReference type="Pfam" id="PF04616">
    <property type="entry name" value="Glyco_hydro_43"/>
    <property type="match status" value="1"/>
</dbReference>
<sequence length="378" mass="41108">MHLLYSRFLAVFVLCIGFVGCQRSTTVPDVATAPVLGGISSFSNPVLNEDFPDPTVIKATDGYYYAYGTQTERKGKVLNIQVARSRDLVMWEHLGDALPQKPAWADTTQNFWAPHVSFHDGRYYLYYSAEPNMRKYPVKGKEVNGLCLAVATATSPAGPFIDSGQPMQCGPGFVNIDPMSFDDPATGKRLLYWGSGFGPIKVRELAPNRTTFAPGSTVIDLVKADTSRTADNYEKLVEGAWVVLRDGWYYLFYSGDNCCGPKAHYAVLVARSRSATGPFQKMAEATGRPNSAILVRNDQWLAPGHNSVITDAAGHDWIAYHAINTQKTATSGQAGSGGRVMLLDRLEYQDGWPRVDANGTPSASPVPAPVISTTPAAK</sequence>
<comment type="similarity">
    <text evidence="2 7">Belongs to the glycosyl hydrolase 43 family.</text>
</comment>
<organism evidence="9 10">
    <name type="scientific">Hymenobacter qilianensis</name>
    <dbReference type="NCBI Taxonomy" id="1385715"/>
    <lineage>
        <taxon>Bacteria</taxon>
        <taxon>Pseudomonadati</taxon>
        <taxon>Bacteroidota</taxon>
        <taxon>Cytophagia</taxon>
        <taxon>Cytophagales</taxon>
        <taxon>Hymenobacteraceae</taxon>
        <taxon>Hymenobacter</taxon>
    </lineage>
</organism>
<reference evidence="9 10" key="1">
    <citation type="submission" date="2020-08" db="EMBL/GenBank/DDBJ databases">
        <title>Genome sequence of Hymenobacter qilianensis JCM 19763T.</title>
        <authorList>
            <person name="Hyun D.-W."/>
            <person name="Bae J.-W."/>
        </authorList>
    </citation>
    <scope>NUCLEOTIDE SEQUENCE [LARGE SCALE GENOMIC DNA]</scope>
    <source>
        <strain evidence="9 10">JCM 19763</strain>
    </source>
</reference>
<evidence type="ECO:0000256" key="2">
    <source>
        <dbReference type="ARBA" id="ARBA00009865"/>
    </source>
</evidence>
<name>A0A7H0GXF8_9BACT</name>
<dbReference type="GO" id="GO:0004553">
    <property type="term" value="F:hydrolase activity, hydrolyzing O-glycosyl compounds"/>
    <property type="evidence" value="ECO:0007669"/>
    <property type="project" value="InterPro"/>
</dbReference>
<comment type="pathway">
    <text evidence="1">Glycan metabolism; L-arabinan degradation.</text>
</comment>
<keyword evidence="3 7" id="KW-0378">Hydrolase</keyword>
<dbReference type="GO" id="GO:0005975">
    <property type="term" value="P:carbohydrate metabolic process"/>
    <property type="evidence" value="ECO:0007669"/>
    <property type="project" value="InterPro"/>
</dbReference>
<gene>
    <name evidence="9" type="ORF">H9L05_04560</name>
</gene>
<dbReference type="EMBL" id="CP060784">
    <property type="protein sequence ID" value="QNP52974.1"/>
    <property type="molecule type" value="Genomic_DNA"/>
</dbReference>
<dbReference type="RefSeq" id="WP_187733204.1">
    <property type="nucleotide sequence ID" value="NZ_BMFN01000001.1"/>
</dbReference>
<evidence type="ECO:0000256" key="7">
    <source>
        <dbReference type="RuleBase" id="RU361187"/>
    </source>
</evidence>
<evidence type="ECO:0000256" key="1">
    <source>
        <dbReference type="ARBA" id="ARBA00004834"/>
    </source>
</evidence>
<evidence type="ECO:0000313" key="9">
    <source>
        <dbReference type="EMBL" id="QNP52974.1"/>
    </source>
</evidence>
<evidence type="ECO:0000256" key="3">
    <source>
        <dbReference type="ARBA" id="ARBA00022801"/>
    </source>
</evidence>
<protein>
    <submittedName>
        <fullName evidence="9">Family 43 glycosylhydrolase</fullName>
    </submittedName>
</protein>
<dbReference type="InterPro" id="IPR050727">
    <property type="entry name" value="GH43_arabinanases"/>
</dbReference>
<dbReference type="KEGG" id="hqi:H9L05_04560"/>
<dbReference type="PROSITE" id="PS51257">
    <property type="entry name" value="PROKAR_LIPOPROTEIN"/>
    <property type="match status" value="1"/>
</dbReference>
<keyword evidence="4 7" id="KW-0326">Glycosidase</keyword>
<evidence type="ECO:0000256" key="5">
    <source>
        <dbReference type="PIRSR" id="PIRSR606710-1"/>
    </source>
</evidence>
<proteinExistence type="inferred from homology"/>
<dbReference type="AlphaFoldDB" id="A0A7H0GXF8"/>